<name>A0A4S4A2Y0_9FLAO</name>
<dbReference type="OrthoDB" id="1441538at2"/>
<proteinExistence type="predicted"/>
<dbReference type="Proteomes" id="UP000307507">
    <property type="component" value="Unassembled WGS sequence"/>
</dbReference>
<reference evidence="1 2" key="1">
    <citation type="submission" date="2019-04" db="EMBL/GenBank/DDBJ databases">
        <title>Flavobacterium sp. nov. isolated from construction timber.</title>
        <authorList>
            <person name="Lin S.-Y."/>
            <person name="Chang C.-T."/>
            <person name="Young C.-C."/>
        </authorList>
    </citation>
    <scope>NUCLEOTIDE SEQUENCE [LARGE SCALE GENOMIC DNA]</scope>
    <source>
        <strain evidence="1 2">CC-CTC003</strain>
    </source>
</reference>
<evidence type="ECO:0000313" key="1">
    <source>
        <dbReference type="EMBL" id="THF52762.1"/>
    </source>
</evidence>
<protein>
    <submittedName>
        <fullName evidence="1">Uncharacterized protein</fullName>
    </submittedName>
</protein>
<evidence type="ECO:0000313" key="2">
    <source>
        <dbReference type="Proteomes" id="UP000307507"/>
    </source>
</evidence>
<organism evidence="1 2">
    <name type="scientific">Flavobacterium supellecticarium</name>
    <dbReference type="NCBI Taxonomy" id="2565924"/>
    <lineage>
        <taxon>Bacteria</taxon>
        <taxon>Pseudomonadati</taxon>
        <taxon>Bacteroidota</taxon>
        <taxon>Flavobacteriia</taxon>
        <taxon>Flavobacteriales</taxon>
        <taxon>Flavobacteriaceae</taxon>
        <taxon>Flavobacterium</taxon>
    </lineage>
</organism>
<comment type="caution">
    <text evidence="1">The sequence shown here is derived from an EMBL/GenBank/DDBJ whole genome shotgun (WGS) entry which is preliminary data.</text>
</comment>
<keyword evidence="2" id="KW-1185">Reference proteome</keyword>
<gene>
    <name evidence="1" type="ORF">E6C50_00695</name>
</gene>
<accession>A0A4S4A2Y0</accession>
<dbReference type="RefSeq" id="WP_136401287.1">
    <property type="nucleotide sequence ID" value="NZ_SSNZ01000001.1"/>
</dbReference>
<dbReference type="EMBL" id="SSNZ01000001">
    <property type="protein sequence ID" value="THF52762.1"/>
    <property type="molecule type" value="Genomic_DNA"/>
</dbReference>
<sequence>MQNTPTLQITTELAKVLDFLREIGIPVFEKTLTDTFLPGLALGPNSIYVDFEQLLYPGDLLHEAGHLAVTTPDERKLAGTDAQSVDWPSGGEEIGAILWSYAAAVHLNLPLDFVFHNNGYKNGSEMLISNFEKGNYIGLPFLEWAGLCLSEARAEQQGQKPFPFMLHWLRP</sequence>
<dbReference type="AlphaFoldDB" id="A0A4S4A2Y0"/>